<proteinExistence type="predicted"/>
<sequence>MAKIAARLPCWGHAPRVRSQLQQRRSFAAVADGIRPYDVVVIGGGHAGTEASAAAARSGARTALVTPSLSNLGVCSCNPSFGGIGKGTMLREIDALDGLAGRIIDKAGIQFRILNKKKGPAVWGPRAQIDRDLYKRYMRDEILSTPHLSVLEGKVADIIVSREGISEDDKVSTGKITGIRLEDGQIIPASRVVITTGTFLGGEIHIGLEAYPSGRMGEAATFGLSKSLREAGFQLGRLKTGTPPRLDRDTIDFSILEEQPGDSPPHPFSYLNDTVEIGDQGQLSCWSTYTNEASHAIVRENLDKSIHIRETVKGPRYCPSLESKIIRFGHKPQHMIWLEPEGLEPNKVIYPNGVSMTIPADAQYALMRTVRGLENVKMLQPGYGVEYDYIDPRNLFPTLETKLIKGLFLAGQINGTTGYEEAAAQGIIAGINAGLSAQGKEPFTLSRADAFIGILIDDLITKGVSEPYRMFTTRSEYRMSCRSDNADLRLTKKGRNAGVVGDKRWSAFTENKATMDELQNLLDEPKLATQKWLNWGFNVRVDSTQRSGFDMLRLIGMDVDTILEKMGKGELASNYDAKTKRRVHIESTYAPYIAAQEKSARAFERDESLSLPKDLDYGSVHGLSMGEREVLKLVRPTSIGMARRVEGVTPAGALRLLKYVRRSKLTPEEEQIFTATDVMRAQSAEAEGAIAAAS</sequence>
<organism evidence="1 2">
    <name type="scientific">Neophaeococcomyces mojaviensis</name>
    <dbReference type="NCBI Taxonomy" id="3383035"/>
    <lineage>
        <taxon>Eukaryota</taxon>
        <taxon>Fungi</taxon>
        <taxon>Dikarya</taxon>
        <taxon>Ascomycota</taxon>
        <taxon>Pezizomycotina</taxon>
        <taxon>Eurotiomycetes</taxon>
        <taxon>Chaetothyriomycetidae</taxon>
        <taxon>Chaetothyriales</taxon>
        <taxon>Chaetothyriales incertae sedis</taxon>
        <taxon>Neophaeococcomyces</taxon>
    </lineage>
</organism>
<evidence type="ECO:0000313" key="1">
    <source>
        <dbReference type="EMBL" id="KAJ9664010.1"/>
    </source>
</evidence>
<reference evidence="1" key="1">
    <citation type="submission" date="2022-10" db="EMBL/GenBank/DDBJ databases">
        <title>Culturing micro-colonial fungi from biological soil crusts in the Mojave desert and describing Neophaeococcomyces mojavensis, and introducing the new genera and species Taxawa tesnikishii.</title>
        <authorList>
            <person name="Kurbessoian T."/>
            <person name="Stajich J.E."/>
        </authorList>
    </citation>
    <scope>NUCLEOTIDE SEQUENCE</scope>
    <source>
        <strain evidence="1">JES_112</strain>
    </source>
</reference>
<protein>
    <submittedName>
        <fullName evidence="1">Mitochondrial Translation Optimization</fullName>
    </submittedName>
</protein>
<evidence type="ECO:0000313" key="2">
    <source>
        <dbReference type="Proteomes" id="UP001172386"/>
    </source>
</evidence>
<dbReference type="Proteomes" id="UP001172386">
    <property type="component" value="Unassembled WGS sequence"/>
</dbReference>
<gene>
    <name evidence="1" type="primary">MTO1</name>
    <name evidence="1" type="ORF">H2198_000513</name>
</gene>
<name>A0ACC3AJV6_9EURO</name>
<dbReference type="EMBL" id="JAPDRQ010000005">
    <property type="protein sequence ID" value="KAJ9664010.1"/>
    <property type="molecule type" value="Genomic_DNA"/>
</dbReference>
<accession>A0ACC3AJV6</accession>
<keyword evidence="2" id="KW-1185">Reference proteome</keyword>
<comment type="caution">
    <text evidence="1">The sequence shown here is derived from an EMBL/GenBank/DDBJ whole genome shotgun (WGS) entry which is preliminary data.</text>
</comment>